<evidence type="ECO:0000259" key="7">
    <source>
        <dbReference type="Pfam" id="PF09335"/>
    </source>
</evidence>
<organism evidence="8 9">
    <name type="scientific">Francisella hispaniensis</name>
    <dbReference type="NCBI Taxonomy" id="622488"/>
    <lineage>
        <taxon>Bacteria</taxon>
        <taxon>Pseudomonadati</taxon>
        <taxon>Pseudomonadota</taxon>
        <taxon>Gammaproteobacteria</taxon>
        <taxon>Thiotrichales</taxon>
        <taxon>Francisellaceae</taxon>
        <taxon>Francisella</taxon>
    </lineage>
</organism>
<feature type="transmembrane region" description="Helical" evidence="6">
    <location>
        <begin position="85"/>
        <end position="111"/>
    </location>
</feature>
<keyword evidence="4 6" id="KW-1133">Transmembrane helix</keyword>
<feature type="transmembrane region" description="Helical" evidence="6">
    <location>
        <begin position="139"/>
        <end position="161"/>
    </location>
</feature>
<protein>
    <recommendedName>
        <fullName evidence="6">TVP38/TMEM64 family membrane protein</fullName>
    </recommendedName>
</protein>
<dbReference type="AlphaFoldDB" id="F4BGE0"/>
<proteinExistence type="inferred from homology"/>
<dbReference type="eggNOG" id="COG0398">
    <property type="taxonomic scope" value="Bacteria"/>
</dbReference>
<feature type="transmembrane region" description="Helical" evidence="6">
    <location>
        <begin position="54"/>
        <end position="73"/>
    </location>
</feature>
<evidence type="ECO:0000256" key="4">
    <source>
        <dbReference type="ARBA" id="ARBA00022989"/>
    </source>
</evidence>
<keyword evidence="8" id="KW-0560">Oxidoreductase</keyword>
<dbReference type="EMBL" id="CP002558">
    <property type="protein sequence ID" value="AEE26534.1"/>
    <property type="molecule type" value="Genomic_DNA"/>
</dbReference>
<sequence>MKHLNSLLIKRLFLIFFLSFGVLLFLIFNGYKYFDLNKLNLTYIKASAYVDRHMVLACLGYACIYILTVFFSVPIKPFLKILAGLLFGLALGFVVCLVSATVGAMFAFLFIKYNWGKTSSNPKYKIVSKFKSLVENHPITILFVARLLPIPFFVPNILAGILKVKNSIFFFTTLIGIIPVTFIYVWFGVHFKEAVIQGNKENFIDTKFVVALSILGLLTLLALYVANKYTNRKI</sequence>
<accession>F4BGE0</accession>
<dbReference type="InterPro" id="IPR032816">
    <property type="entry name" value="VTT_dom"/>
</dbReference>
<gene>
    <name evidence="8" type="ordered locus">FN3523_1231</name>
</gene>
<dbReference type="PATRIC" id="fig|676032.3.peg.1239"/>
<dbReference type="HOGENOM" id="CLU_038944_7_0_6"/>
<name>F4BGE0_9GAMM</name>
<comment type="subcellular location">
    <subcellularLocation>
        <location evidence="1 6">Cell membrane</location>
        <topology evidence="1 6">Multi-pass membrane protein</topology>
    </subcellularLocation>
</comment>
<keyword evidence="5 6" id="KW-0472">Membrane</keyword>
<feature type="transmembrane region" description="Helical" evidence="6">
    <location>
        <begin position="12"/>
        <end position="34"/>
    </location>
</feature>
<feature type="domain" description="VTT" evidence="7">
    <location>
        <begin position="74"/>
        <end position="188"/>
    </location>
</feature>
<feature type="transmembrane region" description="Helical" evidence="6">
    <location>
        <begin position="207"/>
        <end position="226"/>
    </location>
</feature>
<dbReference type="Proteomes" id="UP000008303">
    <property type="component" value="Chromosome"/>
</dbReference>
<dbReference type="GO" id="GO:0005886">
    <property type="term" value="C:plasma membrane"/>
    <property type="evidence" value="ECO:0007669"/>
    <property type="project" value="UniProtKB-SubCell"/>
</dbReference>
<dbReference type="PANTHER" id="PTHR12677">
    <property type="entry name" value="GOLGI APPARATUS MEMBRANE PROTEIN TVP38-RELATED"/>
    <property type="match status" value="1"/>
</dbReference>
<dbReference type="PANTHER" id="PTHR12677:SF59">
    <property type="entry name" value="GOLGI APPARATUS MEMBRANE PROTEIN TVP38-RELATED"/>
    <property type="match status" value="1"/>
</dbReference>
<evidence type="ECO:0000313" key="8">
    <source>
        <dbReference type="EMBL" id="AEE26534.1"/>
    </source>
</evidence>
<evidence type="ECO:0000256" key="3">
    <source>
        <dbReference type="ARBA" id="ARBA00022692"/>
    </source>
</evidence>
<dbReference type="KEGG" id="fcn:FN3523_1231"/>
<keyword evidence="2 6" id="KW-1003">Cell membrane</keyword>
<reference evidence="9" key="1">
    <citation type="journal article" date="2011" name="Appl. Environ. Microbiol.">
        <title>Common ancestry and novel genetic traits of Francisella novicida-like isolates from North America and Australia as revealed by comparative genomic analyses.</title>
        <authorList>
            <person name="Siddaramappa S."/>
            <person name="Challacombe J.F."/>
            <person name="Petersen J.M."/>
            <person name="Pillai S."/>
            <person name="Hogg G."/>
            <person name="Kuske C.R."/>
        </authorList>
    </citation>
    <scope>NUCLEOTIDE SEQUENCE [LARGE SCALE GENOMIC DNA]</scope>
    <source>
        <strain evidence="9">3523</strain>
    </source>
</reference>
<keyword evidence="3 6" id="KW-0812">Transmembrane</keyword>
<evidence type="ECO:0000256" key="5">
    <source>
        <dbReference type="ARBA" id="ARBA00023136"/>
    </source>
</evidence>
<evidence type="ECO:0000313" key="9">
    <source>
        <dbReference type="Proteomes" id="UP000008303"/>
    </source>
</evidence>
<comment type="similarity">
    <text evidence="6">Belongs to the TVP38/TMEM64 family.</text>
</comment>
<evidence type="ECO:0000256" key="1">
    <source>
        <dbReference type="ARBA" id="ARBA00004651"/>
    </source>
</evidence>
<dbReference type="GO" id="GO:0016491">
    <property type="term" value="F:oxidoreductase activity"/>
    <property type="evidence" value="ECO:0007669"/>
    <property type="project" value="UniProtKB-KW"/>
</dbReference>
<dbReference type="RefSeq" id="WP_014548527.1">
    <property type="nucleotide sequence ID" value="NC_017449.1"/>
</dbReference>
<dbReference type="Pfam" id="PF09335">
    <property type="entry name" value="VTT_dom"/>
    <property type="match status" value="1"/>
</dbReference>
<feature type="transmembrane region" description="Helical" evidence="6">
    <location>
        <begin position="168"/>
        <end position="187"/>
    </location>
</feature>
<dbReference type="InterPro" id="IPR015414">
    <property type="entry name" value="TMEM64"/>
</dbReference>
<evidence type="ECO:0000256" key="6">
    <source>
        <dbReference type="RuleBase" id="RU366058"/>
    </source>
</evidence>
<evidence type="ECO:0000256" key="2">
    <source>
        <dbReference type="ARBA" id="ARBA00022475"/>
    </source>
</evidence>